<reference evidence="1" key="1">
    <citation type="submission" date="2020-05" db="EMBL/GenBank/DDBJ databases">
        <title>WGS assembly of Panicum virgatum.</title>
        <authorList>
            <person name="Lovell J.T."/>
            <person name="Jenkins J."/>
            <person name="Shu S."/>
            <person name="Juenger T.E."/>
            <person name="Schmutz J."/>
        </authorList>
    </citation>
    <scope>NUCLEOTIDE SEQUENCE</scope>
    <source>
        <strain evidence="1">AP13</strain>
    </source>
</reference>
<keyword evidence="2" id="KW-1185">Reference proteome</keyword>
<comment type="caution">
    <text evidence="1">The sequence shown here is derived from an EMBL/GenBank/DDBJ whole genome shotgun (WGS) entry which is preliminary data.</text>
</comment>
<dbReference type="AlphaFoldDB" id="A0A8T0TUN3"/>
<dbReference type="EMBL" id="CM029042">
    <property type="protein sequence ID" value="KAG2615872.1"/>
    <property type="molecule type" value="Genomic_DNA"/>
</dbReference>
<proteinExistence type="predicted"/>
<accession>A0A8T0TUN3</accession>
<evidence type="ECO:0000313" key="2">
    <source>
        <dbReference type="Proteomes" id="UP000823388"/>
    </source>
</evidence>
<organism evidence="1 2">
    <name type="scientific">Panicum virgatum</name>
    <name type="common">Blackwell switchgrass</name>
    <dbReference type="NCBI Taxonomy" id="38727"/>
    <lineage>
        <taxon>Eukaryota</taxon>
        <taxon>Viridiplantae</taxon>
        <taxon>Streptophyta</taxon>
        <taxon>Embryophyta</taxon>
        <taxon>Tracheophyta</taxon>
        <taxon>Spermatophyta</taxon>
        <taxon>Magnoliopsida</taxon>
        <taxon>Liliopsida</taxon>
        <taxon>Poales</taxon>
        <taxon>Poaceae</taxon>
        <taxon>PACMAD clade</taxon>
        <taxon>Panicoideae</taxon>
        <taxon>Panicodae</taxon>
        <taxon>Paniceae</taxon>
        <taxon>Panicinae</taxon>
        <taxon>Panicum</taxon>
        <taxon>Panicum sect. Hiantes</taxon>
    </lineage>
</organism>
<sequence>MVTAQHWRVALLVTPTVTQIQILCAPFLTQPAGLQSLRFQVHRFRCTTEKKCTRTHERNWGSQAYACEIWEDACVEEMVVYHPLATPDLLPHHWGLWEWRVPPQLQQPPRHTWN</sequence>
<dbReference type="Proteomes" id="UP000823388">
    <property type="component" value="Chromosome 3N"/>
</dbReference>
<protein>
    <submittedName>
        <fullName evidence="1">Uncharacterized protein</fullName>
    </submittedName>
</protein>
<evidence type="ECO:0000313" key="1">
    <source>
        <dbReference type="EMBL" id="KAG2615872.1"/>
    </source>
</evidence>
<name>A0A8T0TUN3_PANVG</name>
<gene>
    <name evidence="1" type="ORF">PVAP13_3NG039378</name>
</gene>